<feature type="binding site" evidence="4">
    <location>
        <begin position="74"/>
        <end position="76"/>
    </location>
    <ligand>
        <name>substrate</name>
    </ligand>
</feature>
<evidence type="ECO:0000313" key="7">
    <source>
        <dbReference type="Proteomes" id="UP001215956"/>
    </source>
</evidence>
<evidence type="ECO:0000313" key="6">
    <source>
        <dbReference type="EMBL" id="MDF0592885.1"/>
    </source>
</evidence>
<dbReference type="RefSeq" id="WP_316968592.1">
    <property type="nucleotide sequence ID" value="NZ_JARFPL010000011.1"/>
</dbReference>
<comment type="pathway">
    <text evidence="1 4">Cofactor biosynthesis; molybdopterin biosynthesis.</text>
</comment>
<dbReference type="InterPro" id="IPR002820">
    <property type="entry name" value="Mopterin_CF_biosynth-C_dom"/>
</dbReference>
<dbReference type="GO" id="GO:0061799">
    <property type="term" value="F:cyclic pyranopterin monophosphate synthase activity"/>
    <property type="evidence" value="ECO:0007669"/>
    <property type="project" value="UniProtKB-EC"/>
</dbReference>
<comment type="catalytic activity">
    <reaction evidence="4">
        <text>(8S)-3',8-cyclo-7,8-dihydroguanosine 5'-triphosphate = cyclic pyranopterin phosphate + diphosphate</text>
        <dbReference type="Rhea" id="RHEA:49580"/>
        <dbReference type="ChEBI" id="CHEBI:33019"/>
        <dbReference type="ChEBI" id="CHEBI:59648"/>
        <dbReference type="ChEBI" id="CHEBI:131766"/>
        <dbReference type="EC" id="4.6.1.17"/>
    </reaction>
</comment>
<protein>
    <recommendedName>
        <fullName evidence="4">Probable cyclic pyranopterin monophosphate synthase</fullName>
        <ecNumber evidence="4">4.6.1.17</ecNumber>
    </recommendedName>
    <alternativeName>
        <fullName evidence="4">Molybdenum cofactor biosynthesis protein C</fullName>
    </alternativeName>
</protein>
<dbReference type="NCBIfam" id="TIGR00581">
    <property type="entry name" value="moaC"/>
    <property type="match status" value="1"/>
</dbReference>
<dbReference type="HAMAP" id="MF_01224_A">
    <property type="entry name" value="MoaC_A"/>
    <property type="match status" value="1"/>
</dbReference>
<dbReference type="EMBL" id="JARFPL010000011">
    <property type="protein sequence ID" value="MDF0592885.1"/>
    <property type="molecule type" value="Genomic_DNA"/>
</dbReference>
<dbReference type="Pfam" id="PF01967">
    <property type="entry name" value="MoaC"/>
    <property type="match status" value="1"/>
</dbReference>
<evidence type="ECO:0000256" key="1">
    <source>
        <dbReference type="ARBA" id="ARBA00005046"/>
    </source>
</evidence>
<evidence type="ECO:0000256" key="3">
    <source>
        <dbReference type="ARBA" id="ARBA00023239"/>
    </source>
</evidence>
<evidence type="ECO:0000256" key="4">
    <source>
        <dbReference type="HAMAP-Rule" id="MF_01224"/>
    </source>
</evidence>
<keyword evidence="2 4" id="KW-0501">Molybdenum cofactor biosynthesis</keyword>
<gene>
    <name evidence="4 6" type="primary">moaC</name>
    <name evidence="6" type="ORF">P0O24_04745</name>
</gene>
<dbReference type="CDD" id="cd01419">
    <property type="entry name" value="MoaC_A"/>
    <property type="match status" value="1"/>
</dbReference>
<comment type="similarity">
    <text evidence="4">Belongs to the MoaC family.</text>
</comment>
<feature type="domain" description="Molybdopterin cofactor biosynthesis C (MoaC)" evidence="5">
    <location>
        <begin position="14"/>
        <end position="154"/>
    </location>
</feature>
<dbReference type="InterPro" id="IPR023047">
    <property type="entry name" value="Mo_CF_biosynth-C_arc"/>
</dbReference>
<comment type="caution">
    <text evidence="6">The sequence shown here is derived from an EMBL/GenBank/DDBJ whole genome shotgun (WGS) entry which is preliminary data.</text>
</comment>
<keyword evidence="3 4" id="KW-0456">Lyase</keyword>
<dbReference type="Gene3D" id="3.30.70.640">
    <property type="entry name" value="Molybdopterin cofactor biosynthesis C (MoaC) domain"/>
    <property type="match status" value="1"/>
</dbReference>
<dbReference type="EC" id="4.6.1.17" evidence="4"/>
<feature type="active site" evidence="4">
    <location>
        <position position="125"/>
    </location>
</feature>
<comment type="function">
    <text evidence="4">Catalyzes the conversion of (8S)-3',8-cyclo-7,8-dihydroguanosine 5'-triphosphate to cyclic pyranopterin monophosphate (cPMP).</text>
</comment>
<dbReference type="InterPro" id="IPR050105">
    <property type="entry name" value="MoCo_biosynth_MoaA/MoaC"/>
</dbReference>
<proteinExistence type="inferred from homology"/>
<dbReference type="InterPro" id="IPR036522">
    <property type="entry name" value="MoaC_sf"/>
</dbReference>
<name>A0ABT5XE08_9EURY</name>
<keyword evidence="7" id="KW-1185">Reference proteome</keyword>
<dbReference type="PANTHER" id="PTHR22960">
    <property type="entry name" value="MOLYBDOPTERIN COFACTOR SYNTHESIS PROTEIN A"/>
    <property type="match status" value="1"/>
</dbReference>
<dbReference type="InterPro" id="IPR023045">
    <property type="entry name" value="MoaC"/>
</dbReference>
<feature type="binding site" evidence="4">
    <location>
        <begin position="110"/>
        <end position="111"/>
    </location>
    <ligand>
        <name>substrate</name>
    </ligand>
</feature>
<accession>A0ABT5XE08</accession>
<organism evidence="6 7">
    <name type="scientific">Candidatus Methanocrinis alkalitolerans</name>
    <dbReference type="NCBI Taxonomy" id="3033395"/>
    <lineage>
        <taxon>Archaea</taxon>
        <taxon>Methanobacteriati</taxon>
        <taxon>Methanobacteriota</taxon>
        <taxon>Stenosarchaea group</taxon>
        <taxon>Methanomicrobia</taxon>
        <taxon>Methanotrichales</taxon>
        <taxon>Methanotrichaceae</taxon>
        <taxon>Methanocrinis</taxon>
    </lineage>
</organism>
<reference evidence="6 7" key="1">
    <citation type="submission" date="2023-03" db="EMBL/GenBank/DDBJ databases">
        <title>Whole genome sequencing of Methanotrichaceae archaeon M04Ac.</title>
        <authorList>
            <person name="Khomyakova M.A."/>
            <person name="Merkel A.Y."/>
            <person name="Slobodkin A.I."/>
        </authorList>
    </citation>
    <scope>NUCLEOTIDE SEQUENCE [LARGE SCALE GENOMIC DNA]</scope>
    <source>
        <strain evidence="6 7">M04Ac</strain>
    </source>
</reference>
<dbReference type="Proteomes" id="UP001215956">
    <property type="component" value="Unassembled WGS sequence"/>
</dbReference>
<dbReference type="SUPFAM" id="SSF55040">
    <property type="entry name" value="Molybdenum cofactor biosynthesis protein C, MoaC"/>
    <property type="match status" value="1"/>
</dbReference>
<evidence type="ECO:0000259" key="5">
    <source>
        <dbReference type="Pfam" id="PF01967"/>
    </source>
</evidence>
<comment type="subunit">
    <text evidence="4">Homohexamer; trimer of dimers.</text>
</comment>
<sequence length="156" mass="16883">MTSAGDLKGYRGGMVEITKKPAVGRRAVATGTIRLREETVEAIRRGEVKKGDVLTVARVAAIQAVKETPRTIPMCHPIPITGVEVDFQMEPDRISATVSVASVGRTGVEMEALVGVSAALLNVWDMVKYREKDGTGNYPTTCIEEIRVVEKRKGEG</sequence>
<evidence type="ECO:0000256" key="2">
    <source>
        <dbReference type="ARBA" id="ARBA00023150"/>
    </source>
</evidence>
<dbReference type="NCBIfam" id="NF008999">
    <property type="entry name" value="PRK12343.1"/>
    <property type="match status" value="1"/>
</dbReference>